<feature type="domain" description="EamA" evidence="6">
    <location>
        <begin position="141"/>
        <end position="280"/>
    </location>
</feature>
<feature type="transmembrane region" description="Helical" evidence="5">
    <location>
        <begin position="208"/>
        <end position="226"/>
    </location>
</feature>
<dbReference type="PANTHER" id="PTHR32322:SF9">
    <property type="entry name" value="AMINO-ACID METABOLITE EFFLUX PUMP-RELATED"/>
    <property type="match status" value="1"/>
</dbReference>
<feature type="transmembrane region" description="Helical" evidence="5">
    <location>
        <begin position="58"/>
        <end position="80"/>
    </location>
</feature>
<feature type="transmembrane region" description="Helical" evidence="5">
    <location>
        <begin position="138"/>
        <end position="156"/>
    </location>
</feature>
<keyword evidence="2 5" id="KW-0812">Transmembrane</keyword>
<dbReference type="InterPro" id="IPR050638">
    <property type="entry name" value="AA-Vitamin_Transporters"/>
</dbReference>
<feature type="transmembrane region" description="Helical" evidence="5">
    <location>
        <begin position="114"/>
        <end position="132"/>
    </location>
</feature>
<feature type="transmembrane region" description="Helical" evidence="5">
    <location>
        <begin position="168"/>
        <end position="188"/>
    </location>
</feature>
<dbReference type="InterPro" id="IPR037185">
    <property type="entry name" value="EmrE-like"/>
</dbReference>
<feature type="transmembrane region" description="Helical" evidence="5">
    <location>
        <begin position="238"/>
        <end position="257"/>
    </location>
</feature>
<evidence type="ECO:0000256" key="3">
    <source>
        <dbReference type="ARBA" id="ARBA00022989"/>
    </source>
</evidence>
<name>A0ABR9BIX3_9GAMM</name>
<comment type="subcellular location">
    <subcellularLocation>
        <location evidence="1">Membrane</location>
        <topology evidence="1">Multi-pass membrane protein</topology>
    </subcellularLocation>
</comment>
<dbReference type="Pfam" id="PF00892">
    <property type="entry name" value="EamA"/>
    <property type="match status" value="2"/>
</dbReference>
<proteinExistence type="predicted"/>
<organism evidence="7 8">
    <name type="scientific">Photobacterium arenosum</name>
    <dbReference type="NCBI Taxonomy" id="2774143"/>
    <lineage>
        <taxon>Bacteria</taxon>
        <taxon>Pseudomonadati</taxon>
        <taxon>Pseudomonadota</taxon>
        <taxon>Gammaproteobacteria</taxon>
        <taxon>Vibrionales</taxon>
        <taxon>Vibrionaceae</taxon>
        <taxon>Photobacterium</taxon>
    </lineage>
</organism>
<feature type="transmembrane region" description="Helical" evidence="5">
    <location>
        <begin position="33"/>
        <end position="51"/>
    </location>
</feature>
<dbReference type="Proteomes" id="UP000649768">
    <property type="component" value="Unassembled WGS sequence"/>
</dbReference>
<accession>A0ABR9BIX3</accession>
<dbReference type="EMBL" id="JACYTP010000001">
    <property type="protein sequence ID" value="MBD8511401.1"/>
    <property type="molecule type" value="Genomic_DNA"/>
</dbReference>
<evidence type="ECO:0000313" key="7">
    <source>
        <dbReference type="EMBL" id="MBD8511401.1"/>
    </source>
</evidence>
<evidence type="ECO:0000259" key="6">
    <source>
        <dbReference type="Pfam" id="PF00892"/>
    </source>
</evidence>
<feature type="transmembrane region" description="Helical" evidence="5">
    <location>
        <begin position="263"/>
        <end position="281"/>
    </location>
</feature>
<feature type="transmembrane region" description="Helical" evidence="5">
    <location>
        <begin position="86"/>
        <end position="107"/>
    </location>
</feature>
<gene>
    <name evidence="7" type="ORF">IFO68_01630</name>
</gene>
<dbReference type="InterPro" id="IPR000620">
    <property type="entry name" value="EamA_dom"/>
</dbReference>
<evidence type="ECO:0000256" key="2">
    <source>
        <dbReference type="ARBA" id="ARBA00022692"/>
    </source>
</evidence>
<sequence>MTFKDACLGLFVMFIWGINFSVIKLGVSQADPLLMTAIRFTLATMPLIFFVRKPDVAWRYLVSYGVLFGVGVWGMASWSITAGLSAGMTSVLLQTNVIFGLFIGYLVFRDRFTIHKVIGALFAFTGLALSLMATDGTITIKGVALVMISALSWSLVSTLVKKSGTRQPFAFSIWGMAFAPLPLLLFALSLNGTDIITTTINSWNGYTTFSVLFQAYPTTVFGYWVWNRMLVKYPLSTVAPVNLMVSVFGLLGGYLFYGEHVGALQVISAAMILAGVLIILLKPGNTFLAARLAQWRVRKVSDQKV</sequence>
<evidence type="ECO:0000313" key="8">
    <source>
        <dbReference type="Proteomes" id="UP000649768"/>
    </source>
</evidence>
<feature type="domain" description="EamA" evidence="6">
    <location>
        <begin position="7"/>
        <end position="131"/>
    </location>
</feature>
<evidence type="ECO:0000256" key="4">
    <source>
        <dbReference type="ARBA" id="ARBA00023136"/>
    </source>
</evidence>
<keyword evidence="4 5" id="KW-0472">Membrane</keyword>
<keyword evidence="8" id="KW-1185">Reference proteome</keyword>
<reference evidence="7 8" key="1">
    <citation type="submission" date="2020-09" db="EMBL/GenBank/DDBJ databases">
        <title>Photobacterium sp. CAU 1568 isolated from sand of Sido Beach.</title>
        <authorList>
            <person name="Kim W."/>
        </authorList>
    </citation>
    <scope>NUCLEOTIDE SEQUENCE [LARGE SCALE GENOMIC DNA]</scope>
    <source>
        <strain evidence="7 8">CAU 1568</strain>
    </source>
</reference>
<comment type="caution">
    <text evidence="7">The sequence shown here is derived from an EMBL/GenBank/DDBJ whole genome shotgun (WGS) entry which is preliminary data.</text>
</comment>
<protein>
    <submittedName>
        <fullName evidence="7">EamA family transporter</fullName>
    </submittedName>
</protein>
<keyword evidence="3 5" id="KW-1133">Transmembrane helix</keyword>
<evidence type="ECO:0000256" key="5">
    <source>
        <dbReference type="SAM" id="Phobius"/>
    </source>
</evidence>
<dbReference type="SUPFAM" id="SSF103481">
    <property type="entry name" value="Multidrug resistance efflux transporter EmrE"/>
    <property type="match status" value="2"/>
</dbReference>
<dbReference type="RefSeq" id="WP_192014064.1">
    <property type="nucleotide sequence ID" value="NZ_JACYTP010000001.1"/>
</dbReference>
<evidence type="ECO:0000256" key="1">
    <source>
        <dbReference type="ARBA" id="ARBA00004141"/>
    </source>
</evidence>
<feature type="transmembrane region" description="Helical" evidence="5">
    <location>
        <begin position="7"/>
        <end position="27"/>
    </location>
</feature>
<dbReference type="PANTHER" id="PTHR32322">
    <property type="entry name" value="INNER MEMBRANE TRANSPORTER"/>
    <property type="match status" value="1"/>
</dbReference>